<accession>A0ABU7Z1R7</accession>
<reference evidence="9 10" key="1">
    <citation type="journal article" date="2016" name="Int. J. Syst. Evol. Microbiol.">
        <title>Lysobacter erysipheiresistens sp. nov., an antagonist of powdery mildew, isolated from tobacco-cultivated soil.</title>
        <authorList>
            <person name="Xie B."/>
            <person name="Li T."/>
            <person name="Lin X."/>
            <person name="Wang C.J."/>
            <person name="Chen Y.J."/>
            <person name="Liu W.J."/>
            <person name="Zhao Z.W."/>
        </authorList>
    </citation>
    <scope>NUCLEOTIDE SEQUENCE [LARGE SCALE GENOMIC DNA]</scope>
    <source>
        <strain evidence="9 10">RS-LYSO-3</strain>
    </source>
</reference>
<dbReference type="Gene3D" id="2.170.120.20">
    <property type="entry name" value="Ribosomal protein L25, beta domain"/>
    <property type="match status" value="1"/>
</dbReference>
<comment type="similarity">
    <text evidence="5">Belongs to the bacterial ribosomal protein bL25 family. CTC subfamily.</text>
</comment>
<feature type="compositionally biased region" description="Low complexity" evidence="6">
    <location>
        <begin position="200"/>
        <end position="216"/>
    </location>
</feature>
<dbReference type="SUPFAM" id="SSF50715">
    <property type="entry name" value="Ribosomal protein L25-like"/>
    <property type="match status" value="1"/>
</dbReference>
<evidence type="ECO:0000256" key="2">
    <source>
        <dbReference type="ARBA" id="ARBA00022884"/>
    </source>
</evidence>
<evidence type="ECO:0000256" key="1">
    <source>
        <dbReference type="ARBA" id="ARBA00022730"/>
    </source>
</evidence>
<keyword evidence="4 5" id="KW-0687">Ribonucleoprotein</keyword>
<dbReference type="InterPro" id="IPR001021">
    <property type="entry name" value="Ribosomal_bL25_long"/>
</dbReference>
<dbReference type="Proteomes" id="UP001355056">
    <property type="component" value="Unassembled WGS sequence"/>
</dbReference>
<dbReference type="HAMAP" id="MF_01336">
    <property type="entry name" value="Ribosomal_bL25"/>
    <property type="match status" value="1"/>
</dbReference>
<dbReference type="Pfam" id="PF14693">
    <property type="entry name" value="Ribosomal_TL5_C"/>
    <property type="match status" value="1"/>
</dbReference>
<dbReference type="PANTHER" id="PTHR33284:SF1">
    <property type="entry name" value="RIBOSOMAL PROTEIN L25_GLN-TRNA SYNTHETASE, ANTI-CODON-BINDING DOMAIN-CONTAINING PROTEIN"/>
    <property type="match status" value="1"/>
</dbReference>
<comment type="function">
    <text evidence="5">This is one of the proteins that binds to the 5S RNA in the ribosome where it forms part of the central protuberance.</text>
</comment>
<feature type="domain" description="Large ribosomal subunit protein bL25 beta" evidence="8">
    <location>
        <begin position="102"/>
        <end position="176"/>
    </location>
</feature>
<evidence type="ECO:0000259" key="7">
    <source>
        <dbReference type="Pfam" id="PF01386"/>
    </source>
</evidence>
<proteinExistence type="inferred from homology"/>
<keyword evidence="1 5" id="KW-0699">rRNA-binding</keyword>
<dbReference type="InterPro" id="IPR020055">
    <property type="entry name" value="Ribosomal_bL25_short"/>
</dbReference>
<keyword evidence="10" id="KW-1185">Reference proteome</keyword>
<gene>
    <name evidence="5" type="primary">rplY</name>
    <name evidence="5" type="synonym">ctc</name>
    <name evidence="9" type="ORF">SNE34_13920</name>
</gene>
<dbReference type="PANTHER" id="PTHR33284">
    <property type="entry name" value="RIBOSOMAL PROTEIN L25/GLN-TRNA SYNTHETASE, ANTI-CODON-BINDING DOMAIN-CONTAINING PROTEIN"/>
    <property type="match status" value="1"/>
</dbReference>
<feature type="region of interest" description="Disordered" evidence="6">
    <location>
        <begin position="196"/>
        <end position="223"/>
    </location>
</feature>
<evidence type="ECO:0000256" key="5">
    <source>
        <dbReference type="HAMAP-Rule" id="MF_01334"/>
    </source>
</evidence>
<dbReference type="CDD" id="cd00495">
    <property type="entry name" value="Ribosomal_L25_TL5_CTC"/>
    <property type="match status" value="1"/>
</dbReference>
<protein>
    <recommendedName>
        <fullName evidence="5">Large ribosomal subunit protein bL25</fullName>
    </recommendedName>
    <alternativeName>
        <fullName evidence="5">General stress protein CTC</fullName>
    </alternativeName>
</protein>
<evidence type="ECO:0000313" key="9">
    <source>
        <dbReference type="EMBL" id="MEG3185103.1"/>
    </source>
</evidence>
<sequence>MSEHTIEATGRSVEGKGASRRLRHAASIPAIVYGGKAAPQPIQLDHEQIWLANKHEWFYSSILNLDIDGKVEPVLLRDMQRHPYKQLIMHLDFQRVDAKQAIKVAVPLHFLNVDKSPAGKASDVVVTHELNEVNISCLPKDLPEFIEVDLAELTLGQTVHLSELKLPKGVEIPELKLGKEHDVAVAVARQGRVEVEADSAEGATEAEAAAAEVPAAKVEKDEE</sequence>
<keyword evidence="2 5" id="KW-0694">RNA-binding</keyword>
<name>A0ABU7Z1R7_9GAMM</name>
<dbReference type="HAMAP" id="MF_01334">
    <property type="entry name" value="Ribosomal_bL25_CTC"/>
    <property type="match status" value="1"/>
</dbReference>
<evidence type="ECO:0000256" key="4">
    <source>
        <dbReference type="ARBA" id="ARBA00023274"/>
    </source>
</evidence>
<dbReference type="NCBIfam" id="TIGR00731">
    <property type="entry name" value="bL25_bact_ctc"/>
    <property type="match status" value="1"/>
</dbReference>
<keyword evidence="3 5" id="KW-0689">Ribosomal protein</keyword>
<dbReference type="InterPro" id="IPR020056">
    <property type="entry name" value="Rbsml_bL25/Gln-tRNA_synth_N"/>
</dbReference>
<dbReference type="RefSeq" id="WP_332618219.1">
    <property type="nucleotide sequence ID" value="NZ_JAXGFP010000008.1"/>
</dbReference>
<feature type="domain" description="Large ribosomal subunit protein bL25 L25" evidence="7">
    <location>
        <begin position="6"/>
        <end position="93"/>
    </location>
</feature>
<dbReference type="InterPro" id="IPR020930">
    <property type="entry name" value="Ribosomal_uL5_bac-type"/>
</dbReference>
<dbReference type="NCBIfam" id="NF004612">
    <property type="entry name" value="PRK05943.1"/>
    <property type="match status" value="1"/>
</dbReference>
<evidence type="ECO:0000256" key="3">
    <source>
        <dbReference type="ARBA" id="ARBA00022980"/>
    </source>
</evidence>
<evidence type="ECO:0000313" key="10">
    <source>
        <dbReference type="Proteomes" id="UP001355056"/>
    </source>
</evidence>
<dbReference type="InterPro" id="IPR011035">
    <property type="entry name" value="Ribosomal_bL25/Gln-tRNA_synth"/>
</dbReference>
<evidence type="ECO:0000259" key="8">
    <source>
        <dbReference type="Pfam" id="PF14693"/>
    </source>
</evidence>
<dbReference type="InterPro" id="IPR020057">
    <property type="entry name" value="Ribosomal_bL25_b-dom"/>
</dbReference>
<dbReference type="EMBL" id="JAXGFP010000008">
    <property type="protein sequence ID" value="MEG3185103.1"/>
    <property type="molecule type" value="Genomic_DNA"/>
</dbReference>
<dbReference type="NCBIfam" id="NF004128">
    <property type="entry name" value="PRK05618.1-2"/>
    <property type="match status" value="1"/>
</dbReference>
<comment type="caution">
    <text evidence="9">The sequence shown here is derived from an EMBL/GenBank/DDBJ whole genome shotgun (WGS) entry which is preliminary data.</text>
</comment>
<dbReference type="InterPro" id="IPR037121">
    <property type="entry name" value="Ribosomal_bL25_C"/>
</dbReference>
<organism evidence="9 10">
    <name type="scientific">Novilysobacter erysipheiresistens</name>
    <dbReference type="NCBI Taxonomy" id="1749332"/>
    <lineage>
        <taxon>Bacteria</taxon>
        <taxon>Pseudomonadati</taxon>
        <taxon>Pseudomonadota</taxon>
        <taxon>Gammaproteobacteria</taxon>
        <taxon>Lysobacterales</taxon>
        <taxon>Lysobacteraceae</taxon>
        <taxon>Novilysobacter</taxon>
    </lineage>
</organism>
<dbReference type="Pfam" id="PF01386">
    <property type="entry name" value="Ribosomal_L25p"/>
    <property type="match status" value="1"/>
</dbReference>
<feature type="region of interest" description="Disordered" evidence="6">
    <location>
        <begin position="1"/>
        <end position="20"/>
    </location>
</feature>
<dbReference type="GO" id="GO:0005840">
    <property type="term" value="C:ribosome"/>
    <property type="evidence" value="ECO:0007669"/>
    <property type="project" value="UniProtKB-KW"/>
</dbReference>
<comment type="subunit">
    <text evidence="5">Part of the 50S ribosomal subunit; part of the 5S rRNA/L5/L18/L25 subcomplex. Contacts the 5S rRNA. Binds to the 5S rRNA independently of L5 and L18.</text>
</comment>
<dbReference type="Gene3D" id="2.40.240.10">
    <property type="entry name" value="Ribosomal Protein L25, Chain P"/>
    <property type="match status" value="1"/>
</dbReference>
<dbReference type="InterPro" id="IPR029751">
    <property type="entry name" value="Ribosomal_L25_dom"/>
</dbReference>
<dbReference type="NCBIfam" id="NF004130">
    <property type="entry name" value="PRK05618.1-5"/>
    <property type="match status" value="1"/>
</dbReference>
<evidence type="ECO:0000256" key="6">
    <source>
        <dbReference type="SAM" id="MobiDB-lite"/>
    </source>
</evidence>